<dbReference type="AlphaFoldDB" id="A0A2P5Z086"/>
<dbReference type="PANTHER" id="PTHR38434:SF1">
    <property type="entry name" value="BLL2549 PROTEIN"/>
    <property type="match status" value="1"/>
</dbReference>
<keyword evidence="1" id="KW-0472">Membrane</keyword>
<feature type="transmembrane region" description="Helical" evidence="1">
    <location>
        <begin position="462"/>
        <end position="479"/>
    </location>
</feature>
<feature type="transmembrane region" description="Helical" evidence="1">
    <location>
        <begin position="356"/>
        <end position="373"/>
    </location>
</feature>
<feature type="transmembrane region" description="Helical" evidence="1">
    <location>
        <begin position="198"/>
        <end position="215"/>
    </location>
</feature>
<dbReference type="RefSeq" id="WP_104609595.1">
    <property type="nucleotide sequence ID" value="NZ_CP132343.1"/>
</dbReference>
<feature type="transmembrane region" description="Helical" evidence="1">
    <location>
        <begin position="382"/>
        <end position="403"/>
    </location>
</feature>
<feature type="transmembrane region" description="Helical" evidence="1">
    <location>
        <begin position="792"/>
        <end position="813"/>
    </location>
</feature>
<keyword evidence="1" id="KW-1133">Transmembrane helix</keyword>
<gene>
    <name evidence="2" type="ORF">XsacCFBP4641_17525</name>
</gene>
<feature type="transmembrane region" description="Helical" evidence="1">
    <location>
        <begin position="409"/>
        <end position="430"/>
    </location>
</feature>
<reference evidence="2 3" key="1">
    <citation type="submission" date="2016-08" db="EMBL/GenBank/DDBJ databases">
        <authorList>
            <person name="Seilhamer J.J."/>
        </authorList>
    </citation>
    <scope>NUCLEOTIDE SEQUENCE [LARGE SCALE GENOMIC DNA]</scope>
    <source>
        <strain evidence="2 3">CFBP4641</strain>
    </source>
</reference>
<feature type="transmembrane region" description="Helical" evidence="1">
    <location>
        <begin position="166"/>
        <end position="186"/>
    </location>
</feature>
<dbReference type="OrthoDB" id="207428at2"/>
<feature type="transmembrane region" description="Helical" evidence="1">
    <location>
        <begin position="437"/>
        <end position="456"/>
    </location>
</feature>
<feature type="transmembrane region" description="Helical" evidence="1">
    <location>
        <begin position="278"/>
        <end position="295"/>
    </location>
</feature>
<protein>
    <recommendedName>
        <fullName evidence="4">DUF2339 domain-containing protein</fullName>
    </recommendedName>
</protein>
<dbReference type="InterPro" id="IPR019286">
    <property type="entry name" value="DUF2339_TM"/>
</dbReference>
<feature type="transmembrane region" description="Helical" evidence="1">
    <location>
        <begin position="719"/>
        <end position="741"/>
    </location>
</feature>
<sequence>MEMLVVLVVLAVLAMPVLLIVALVGQSRLRQRLAALEAQVARMAAAPVAPAAAWAGPAAAAGDTESAVDAETQAEDAPIAASFEPARPPLVVEDAGAPPPLPPPLPMPQHTNDFATLAAAVERAEQQQAQVQARAAAAAAIAAPHRPDPIERLVSRVKRWFTEGNVPVKIGMLVLLAGVAALLKYAGDQGWLRMPIELRYAGIAAASLAGLAFGWRQRMRKRSFALALQGGAIGVLLLTVFAAFKLSGLIPAGAALALSIALVAGMCVLAVAQESRTLAVLGTLAGFLAPLWLSTGSGNHVALFSYYALLNAAVFAIAWYRPWRVLNLLGFGFTFGIGTLWGVLQYRPEKFASTEPFLLLFFAFYLLIPILYARRQEAARSALIDGSLLFGTPLIAFSLQAGLLRGERLPLALCALALAALYALLAAALIRRARFALLGQAYAVLAVGFATLAVPLALSARATASVFALEGAALVWLGLRQRRWLPQLSGAGLQMAAALGFTLGLDAAVQDSQAVANATCMSALLLALAGFASAWCYRRARAAMPALGYYLWGLAWWCGIGVAEILRFVDADARPDVLLAWAAVSGWLAAEAQRRWPAPALAATTLGGLALALPLAAWQADAHGQPFAGHGAWAWALFAVLGVRSLLCLRDSGGGVARAAQFVWWLVWPSVVGLLCTWIALHSDLAAGWRWMLLLAPWLLATALSLWRWNWLAAPLGAAFAPCRSALQSTYFGLLTVAWLYSLGLPGSSAPLPWVPLLNPLELSQLALLVLGVRWTRSPELPALLRPWRTHLLAAAGFLWITSVTLHAVHYWAAVPWPGVLGDGVAQTSLTVVWSVLGVLGWVLGSRRGQRGLWLAGAVLMAVVLGKLLLVDRGNLGNVAGIASFIAYGLLCTVVGYLAPAPPRAAEPAEEAIP</sequence>
<feature type="transmembrane region" description="Helical" evidence="1">
    <location>
        <begin position="325"/>
        <end position="344"/>
    </location>
</feature>
<dbReference type="STRING" id="56458.SB85_17925"/>
<feature type="transmembrane region" description="Helical" evidence="1">
    <location>
        <begin position="549"/>
        <end position="569"/>
    </location>
</feature>
<feature type="transmembrane region" description="Helical" evidence="1">
    <location>
        <begin position="852"/>
        <end position="870"/>
    </location>
</feature>
<dbReference type="EMBL" id="MDEK01000018">
    <property type="protein sequence ID" value="PPU80662.1"/>
    <property type="molecule type" value="Genomic_DNA"/>
</dbReference>
<name>A0A2P5Z086_9XANT</name>
<evidence type="ECO:0000256" key="1">
    <source>
        <dbReference type="SAM" id="Phobius"/>
    </source>
</evidence>
<accession>A0A2P5Z086</accession>
<evidence type="ECO:0000313" key="3">
    <source>
        <dbReference type="Proteomes" id="UP000247346"/>
    </source>
</evidence>
<feature type="transmembrane region" description="Helical" evidence="1">
    <location>
        <begin position="224"/>
        <end position="244"/>
    </location>
</feature>
<comment type="caution">
    <text evidence="2">The sequence shown here is derived from an EMBL/GenBank/DDBJ whole genome shotgun (WGS) entry which is preliminary data.</text>
</comment>
<keyword evidence="1" id="KW-0812">Transmembrane</keyword>
<dbReference type="PANTHER" id="PTHR38434">
    <property type="entry name" value="BLL2549 PROTEIN"/>
    <property type="match status" value="1"/>
</dbReference>
<dbReference type="Proteomes" id="UP000247346">
    <property type="component" value="Unassembled WGS sequence"/>
</dbReference>
<feature type="transmembrane region" description="Helical" evidence="1">
    <location>
        <begin position="301"/>
        <end position="320"/>
    </location>
</feature>
<dbReference type="Pfam" id="PF10101">
    <property type="entry name" value="DUF2339"/>
    <property type="match status" value="1"/>
</dbReference>
<proteinExistence type="predicted"/>
<feature type="transmembrane region" description="Helical" evidence="1">
    <location>
        <begin position="515"/>
        <end position="537"/>
    </location>
</feature>
<feature type="transmembrane region" description="Helical" evidence="1">
    <location>
        <begin position="662"/>
        <end position="681"/>
    </location>
</feature>
<evidence type="ECO:0008006" key="4">
    <source>
        <dbReference type="Google" id="ProtNLM"/>
    </source>
</evidence>
<feature type="transmembrane region" description="Helical" evidence="1">
    <location>
        <begin position="250"/>
        <end position="271"/>
    </location>
</feature>
<feature type="transmembrane region" description="Helical" evidence="1">
    <location>
        <begin position="753"/>
        <end position="771"/>
    </location>
</feature>
<feature type="transmembrane region" description="Helical" evidence="1">
    <location>
        <begin position="6"/>
        <end position="24"/>
    </location>
</feature>
<evidence type="ECO:0000313" key="2">
    <source>
        <dbReference type="EMBL" id="PPU80662.1"/>
    </source>
</evidence>
<feature type="transmembrane region" description="Helical" evidence="1">
    <location>
        <begin position="491"/>
        <end position="509"/>
    </location>
</feature>
<feature type="transmembrane region" description="Helical" evidence="1">
    <location>
        <begin position="825"/>
        <end position="845"/>
    </location>
</feature>
<organism evidence="2 3">
    <name type="scientific">Xanthomonas sacchari</name>
    <dbReference type="NCBI Taxonomy" id="56458"/>
    <lineage>
        <taxon>Bacteria</taxon>
        <taxon>Pseudomonadati</taxon>
        <taxon>Pseudomonadota</taxon>
        <taxon>Gammaproteobacteria</taxon>
        <taxon>Lysobacterales</taxon>
        <taxon>Lysobacteraceae</taxon>
        <taxon>Xanthomonas</taxon>
    </lineage>
</organism>
<dbReference type="GeneID" id="93878147"/>
<feature type="transmembrane region" description="Helical" evidence="1">
    <location>
        <begin position="632"/>
        <end position="650"/>
    </location>
</feature>
<feature type="transmembrane region" description="Helical" evidence="1">
    <location>
        <begin position="876"/>
        <end position="899"/>
    </location>
</feature>
<feature type="transmembrane region" description="Helical" evidence="1">
    <location>
        <begin position="687"/>
        <end position="707"/>
    </location>
</feature>